<evidence type="ECO:0000313" key="17">
    <source>
        <dbReference type="Proteomes" id="UP000502287"/>
    </source>
</evidence>
<dbReference type="AlphaFoldDB" id="A0AAE6X781"/>
<feature type="domain" description="GHMP kinase C-terminal" evidence="13">
    <location>
        <begin position="194"/>
        <end position="253"/>
    </location>
</feature>
<comment type="function">
    <text evidence="11">Catalyzes the phosphorylation of the position 2 hydroxy group of 4-diphosphocytidyl-2C-methyl-D-erythritol.</text>
</comment>
<name>A0AAE6X781_9PAST</name>
<evidence type="ECO:0000256" key="4">
    <source>
        <dbReference type="ARBA" id="ARBA00022679"/>
    </source>
</evidence>
<dbReference type="Pfam" id="PF00288">
    <property type="entry name" value="GHMP_kinases_N"/>
    <property type="match status" value="1"/>
</dbReference>
<evidence type="ECO:0000256" key="5">
    <source>
        <dbReference type="ARBA" id="ARBA00022741"/>
    </source>
</evidence>
<evidence type="ECO:0000256" key="2">
    <source>
        <dbReference type="ARBA" id="ARBA00012052"/>
    </source>
</evidence>
<feature type="active site" evidence="11">
    <location>
        <position position="11"/>
    </location>
</feature>
<evidence type="ECO:0000313" key="15">
    <source>
        <dbReference type="EMBL" id="RPE96058.1"/>
    </source>
</evidence>
<evidence type="ECO:0000256" key="3">
    <source>
        <dbReference type="ARBA" id="ARBA00017473"/>
    </source>
</evidence>
<keyword evidence="4 11" id="KW-0808">Transferase</keyword>
<evidence type="ECO:0000256" key="7">
    <source>
        <dbReference type="ARBA" id="ARBA00022840"/>
    </source>
</evidence>
<dbReference type="Pfam" id="PF08544">
    <property type="entry name" value="GHMP_kinases_C"/>
    <property type="match status" value="1"/>
</dbReference>
<keyword evidence="7 11" id="KW-0067">ATP-binding</keyword>
<accession>A0AAE6X781</accession>
<evidence type="ECO:0000256" key="6">
    <source>
        <dbReference type="ARBA" id="ARBA00022777"/>
    </source>
</evidence>
<reference evidence="14 17" key="1">
    <citation type="submission" date="2016-03" db="EMBL/GenBank/DDBJ databases">
        <authorList>
            <person name="Hansen M.J."/>
            <person name="Bojesen A.M."/>
            <person name="Planet P."/>
        </authorList>
    </citation>
    <scope>NUCLEOTIDE SEQUENCE [LARGE SCALE GENOMIC DNA]</scope>
    <source>
        <strain evidence="14 17">HPA 21</strain>
    </source>
</reference>
<evidence type="ECO:0000256" key="11">
    <source>
        <dbReference type="HAMAP-Rule" id="MF_00061"/>
    </source>
</evidence>
<dbReference type="PANTHER" id="PTHR43527:SF2">
    <property type="entry name" value="4-DIPHOSPHOCYTIDYL-2-C-METHYL-D-ERYTHRITOL KINASE, CHLOROPLASTIC"/>
    <property type="match status" value="1"/>
</dbReference>
<reference evidence="15 16" key="2">
    <citation type="submission" date="2018-11" db="EMBL/GenBank/DDBJ databases">
        <title>Genomic Encyclopedia of Type Strains, Phase IV (KMG-IV): sequencing the most valuable type-strain genomes for metagenomic binning, comparative biology and taxonomic classification.</title>
        <authorList>
            <person name="Goeker M."/>
        </authorList>
    </citation>
    <scope>NUCLEOTIDE SEQUENCE [LARGE SCALE GENOMIC DNA]</scope>
    <source>
        <strain evidence="15 16">DSM 25797</strain>
    </source>
</reference>
<dbReference type="KEGG" id="fcl:A4G17_08600"/>
<dbReference type="RefSeq" id="WP_123955977.1">
    <property type="nucleotide sequence ID" value="NZ_CP015029.1"/>
</dbReference>
<dbReference type="SUPFAM" id="SSF55060">
    <property type="entry name" value="GHMP Kinase, C-terminal domain"/>
    <property type="match status" value="1"/>
</dbReference>
<dbReference type="GO" id="GO:0019288">
    <property type="term" value="P:isopentenyl diphosphate biosynthetic process, methylerythritol 4-phosphate pathway"/>
    <property type="evidence" value="ECO:0007669"/>
    <property type="project" value="UniProtKB-UniRule"/>
</dbReference>
<keyword evidence="8 11" id="KW-0414">Isoprene biosynthesis</keyword>
<dbReference type="Gene3D" id="3.30.70.890">
    <property type="entry name" value="GHMP kinase, C-terminal domain"/>
    <property type="match status" value="1"/>
</dbReference>
<comment type="pathway">
    <text evidence="10 11">Isoprenoid biosynthesis; isopentenyl diphosphate biosynthesis via DXP pathway; isopentenyl diphosphate from 1-deoxy-D-xylulose 5-phosphate: step 3/6.</text>
</comment>
<comment type="similarity">
    <text evidence="1 11">Belongs to the GHMP kinase family. IspE subfamily.</text>
</comment>
<comment type="catalytic activity">
    <reaction evidence="11">
        <text>4-CDP-2-C-methyl-D-erythritol + ATP = 4-CDP-2-C-methyl-D-erythritol 2-phosphate + ADP + H(+)</text>
        <dbReference type="Rhea" id="RHEA:18437"/>
        <dbReference type="ChEBI" id="CHEBI:15378"/>
        <dbReference type="ChEBI" id="CHEBI:30616"/>
        <dbReference type="ChEBI" id="CHEBI:57823"/>
        <dbReference type="ChEBI" id="CHEBI:57919"/>
        <dbReference type="ChEBI" id="CHEBI:456216"/>
        <dbReference type="EC" id="2.7.1.148"/>
    </reaction>
</comment>
<keyword evidence="6 11" id="KW-0418">Kinase</keyword>
<dbReference type="InterPro" id="IPR013750">
    <property type="entry name" value="GHMP_kinase_C_dom"/>
</dbReference>
<evidence type="ECO:0000256" key="1">
    <source>
        <dbReference type="ARBA" id="ARBA00009684"/>
    </source>
</evidence>
<dbReference type="EMBL" id="RKQT01000001">
    <property type="protein sequence ID" value="RPE96058.1"/>
    <property type="molecule type" value="Genomic_DNA"/>
</dbReference>
<evidence type="ECO:0000259" key="12">
    <source>
        <dbReference type="Pfam" id="PF00288"/>
    </source>
</evidence>
<protein>
    <recommendedName>
        <fullName evidence="3 11">4-diphosphocytidyl-2-C-methyl-D-erythritol kinase</fullName>
        <shortName evidence="11">CMK</shortName>
        <ecNumber evidence="2 11">2.7.1.148</ecNumber>
    </recommendedName>
    <alternativeName>
        <fullName evidence="9 11">4-(cytidine-5'-diphospho)-2-C-methyl-D-erythritol kinase</fullName>
    </alternativeName>
</protein>
<dbReference type="Proteomes" id="UP000276901">
    <property type="component" value="Unassembled WGS sequence"/>
</dbReference>
<gene>
    <name evidence="11" type="primary">ispE</name>
    <name evidence="14" type="ORF">A4G17_08600</name>
    <name evidence="15" type="ORF">EDC49_0439</name>
</gene>
<dbReference type="InterPro" id="IPR006204">
    <property type="entry name" value="GHMP_kinase_N_dom"/>
</dbReference>
<evidence type="ECO:0000313" key="14">
    <source>
        <dbReference type="EMBL" id="QIM65496.1"/>
    </source>
</evidence>
<evidence type="ECO:0000256" key="9">
    <source>
        <dbReference type="ARBA" id="ARBA00032554"/>
    </source>
</evidence>
<dbReference type="InterPro" id="IPR020568">
    <property type="entry name" value="Ribosomal_Su5_D2-typ_SF"/>
</dbReference>
<dbReference type="GO" id="GO:0005524">
    <property type="term" value="F:ATP binding"/>
    <property type="evidence" value="ECO:0007669"/>
    <property type="project" value="UniProtKB-UniRule"/>
</dbReference>
<dbReference type="NCBIfam" id="TIGR00154">
    <property type="entry name" value="ispE"/>
    <property type="match status" value="1"/>
</dbReference>
<feature type="domain" description="GHMP kinase N-terminal" evidence="12">
    <location>
        <begin position="66"/>
        <end position="143"/>
    </location>
</feature>
<dbReference type="PANTHER" id="PTHR43527">
    <property type="entry name" value="4-DIPHOSPHOCYTIDYL-2-C-METHYL-D-ERYTHRITOL KINASE, CHLOROPLASTIC"/>
    <property type="match status" value="1"/>
</dbReference>
<dbReference type="InterPro" id="IPR036554">
    <property type="entry name" value="GHMP_kinase_C_sf"/>
</dbReference>
<dbReference type="FunFam" id="3.30.70.890:FF:000004">
    <property type="entry name" value="4-diphosphocytidyl-2-C-methyl-D-erythritol kinase"/>
    <property type="match status" value="1"/>
</dbReference>
<keyword evidence="16" id="KW-1185">Reference proteome</keyword>
<dbReference type="InterPro" id="IPR004424">
    <property type="entry name" value="IspE"/>
</dbReference>
<dbReference type="GO" id="GO:0050515">
    <property type="term" value="F:4-(cytidine 5'-diphospho)-2-C-methyl-D-erythritol kinase activity"/>
    <property type="evidence" value="ECO:0007669"/>
    <property type="project" value="UniProtKB-UniRule"/>
</dbReference>
<dbReference type="Gene3D" id="3.30.230.10">
    <property type="match status" value="1"/>
</dbReference>
<dbReference type="Proteomes" id="UP000502287">
    <property type="component" value="Chromosome"/>
</dbReference>
<dbReference type="PIRSF" id="PIRSF010376">
    <property type="entry name" value="IspE"/>
    <property type="match status" value="1"/>
</dbReference>
<feature type="active site" evidence="11">
    <location>
        <position position="136"/>
    </location>
</feature>
<dbReference type="EC" id="2.7.1.148" evidence="2 11"/>
<dbReference type="SUPFAM" id="SSF54211">
    <property type="entry name" value="Ribosomal protein S5 domain 2-like"/>
    <property type="match status" value="1"/>
</dbReference>
<dbReference type="EMBL" id="CP015029">
    <property type="protein sequence ID" value="QIM65496.1"/>
    <property type="molecule type" value="Genomic_DNA"/>
</dbReference>
<keyword evidence="5 11" id="KW-0547">Nucleotide-binding</keyword>
<feature type="binding site" evidence="11">
    <location>
        <begin position="94"/>
        <end position="104"/>
    </location>
    <ligand>
        <name>ATP</name>
        <dbReference type="ChEBI" id="CHEBI:30616"/>
    </ligand>
</feature>
<evidence type="ECO:0000256" key="8">
    <source>
        <dbReference type="ARBA" id="ARBA00023229"/>
    </source>
</evidence>
<evidence type="ECO:0000313" key="16">
    <source>
        <dbReference type="Proteomes" id="UP000276901"/>
    </source>
</evidence>
<proteinExistence type="inferred from homology"/>
<dbReference type="InterPro" id="IPR014721">
    <property type="entry name" value="Ribsml_uS5_D2-typ_fold_subgr"/>
</dbReference>
<organism evidence="14 17">
    <name type="scientific">Frederiksenia canicola</name>
    <dbReference type="NCBI Taxonomy" id="123824"/>
    <lineage>
        <taxon>Bacteria</taxon>
        <taxon>Pseudomonadati</taxon>
        <taxon>Pseudomonadota</taxon>
        <taxon>Gammaproteobacteria</taxon>
        <taxon>Pasteurellales</taxon>
        <taxon>Pasteurellaceae</taxon>
        <taxon>Frederiksenia</taxon>
    </lineage>
</organism>
<dbReference type="HAMAP" id="MF_00061">
    <property type="entry name" value="IspE"/>
    <property type="match status" value="1"/>
</dbReference>
<dbReference type="GO" id="GO:0016114">
    <property type="term" value="P:terpenoid biosynthetic process"/>
    <property type="evidence" value="ECO:0007669"/>
    <property type="project" value="UniProtKB-UniRule"/>
</dbReference>
<evidence type="ECO:0000256" key="10">
    <source>
        <dbReference type="ARBA" id="ARBA00060636"/>
    </source>
</evidence>
<evidence type="ECO:0000259" key="13">
    <source>
        <dbReference type="Pfam" id="PF08544"/>
    </source>
</evidence>
<dbReference type="FunFam" id="3.30.230.10:FF:000022">
    <property type="entry name" value="4-diphosphocytidyl-2-C-methyl-D-erythritol kinase"/>
    <property type="match status" value="1"/>
</dbReference>
<sequence length="283" mass="31434">MKKHTFPSPAKLNLFLYINGRRTDGYHELQTLFQFLDFGDRLQISLRDDARIILENQIDGVAVEQNLIYRAAKLLQNQTACQLGANIAVEKKIPMGAGLGGGSSNAATVLVALNHLWQTGLSLVQLAELGLQLGADVPIFVQGFAAFAEGVGEKLTPCNPPEKWYLVLKPEASISTALVFQHPDLPRNTPKLNLDQLLNREWANDCEKIVRDHYSEVDDLLTWLIQYAPCRLTGTGACIFAEFETEAEAQRVFALKPKQVQGFVAQGRNISPLHQQLNLFPTL</sequence>